<dbReference type="RefSeq" id="WP_342880538.1">
    <property type="nucleotide sequence ID" value="NZ_JBBMQS010000001.1"/>
</dbReference>
<sequence length="142" mass="16084">MVDLTLSLVTTKTQVNECFSLMRQLRPHLGEAQFIEHVSVQKDDGFQILQAKCSNQVIGLAGFRIGHKLAWGKHLYIDDLVTDEDARSKGIGFAMLNWLEDHAKTMDCAQIHLDSGVQRFQAHKFYLRSGFVISSHHFAKSL</sequence>
<evidence type="ECO:0000259" key="1">
    <source>
        <dbReference type="PROSITE" id="PS51186"/>
    </source>
</evidence>
<dbReference type="EMBL" id="JBBMQS010000001">
    <property type="protein sequence ID" value="MEM5495882.1"/>
    <property type="molecule type" value="Genomic_DNA"/>
</dbReference>
<dbReference type="SUPFAM" id="SSF55729">
    <property type="entry name" value="Acyl-CoA N-acyltransferases (Nat)"/>
    <property type="match status" value="1"/>
</dbReference>
<feature type="domain" description="N-acetyltransferase" evidence="1">
    <location>
        <begin position="4"/>
        <end position="142"/>
    </location>
</feature>
<dbReference type="InterPro" id="IPR016181">
    <property type="entry name" value="Acyl_CoA_acyltransferase"/>
</dbReference>
<name>A0ABU9SPU2_9ALTE</name>
<evidence type="ECO:0000313" key="2">
    <source>
        <dbReference type="EMBL" id="MEM5495882.1"/>
    </source>
</evidence>
<comment type="caution">
    <text evidence="2">The sequence shown here is derived from an EMBL/GenBank/DDBJ whole genome shotgun (WGS) entry which is preliminary data.</text>
</comment>
<dbReference type="Proteomes" id="UP001461163">
    <property type="component" value="Unassembled WGS sequence"/>
</dbReference>
<dbReference type="InterPro" id="IPR000182">
    <property type="entry name" value="GNAT_dom"/>
</dbReference>
<evidence type="ECO:0000313" key="3">
    <source>
        <dbReference type="Proteomes" id="UP001461163"/>
    </source>
</evidence>
<proteinExistence type="predicted"/>
<organism evidence="2 3">
    <name type="scientific">Paraglaciecola mesophila</name>
    <dbReference type="NCBI Taxonomy" id="197222"/>
    <lineage>
        <taxon>Bacteria</taxon>
        <taxon>Pseudomonadati</taxon>
        <taxon>Pseudomonadota</taxon>
        <taxon>Gammaproteobacteria</taxon>
        <taxon>Alteromonadales</taxon>
        <taxon>Alteromonadaceae</taxon>
        <taxon>Paraglaciecola</taxon>
    </lineage>
</organism>
<keyword evidence="3" id="KW-1185">Reference proteome</keyword>
<dbReference type="PROSITE" id="PS51186">
    <property type="entry name" value="GNAT"/>
    <property type="match status" value="1"/>
</dbReference>
<accession>A0ABU9SPU2</accession>
<dbReference type="CDD" id="cd04301">
    <property type="entry name" value="NAT_SF"/>
    <property type="match status" value="1"/>
</dbReference>
<dbReference type="Gene3D" id="3.40.630.30">
    <property type="match status" value="1"/>
</dbReference>
<reference evidence="2 3" key="1">
    <citation type="submission" date="2024-03" db="EMBL/GenBank/DDBJ databases">
        <title>Community enrichment and isolation of bacterial strains for fucoidan degradation.</title>
        <authorList>
            <person name="Sichert A."/>
        </authorList>
    </citation>
    <scope>NUCLEOTIDE SEQUENCE [LARGE SCALE GENOMIC DNA]</scope>
    <source>
        <strain evidence="2 3">AS12</strain>
    </source>
</reference>
<protein>
    <submittedName>
        <fullName evidence="2">GNAT family N-acetyltransferase</fullName>
    </submittedName>
</protein>
<dbReference type="Pfam" id="PF00583">
    <property type="entry name" value="Acetyltransf_1"/>
    <property type="match status" value="1"/>
</dbReference>
<gene>
    <name evidence="2" type="ORF">WNY77_00590</name>
</gene>